<dbReference type="SUPFAM" id="SSF56784">
    <property type="entry name" value="HAD-like"/>
    <property type="match status" value="1"/>
</dbReference>
<feature type="region of interest" description="Disordered" evidence="1">
    <location>
        <begin position="451"/>
        <end position="491"/>
    </location>
</feature>
<dbReference type="PANTHER" id="PTHR47858">
    <property type="entry name" value="HALOACID DEHALOGENASE-LIKE HYDROLASE (HAD) SUPERFAMILY PROTEIN"/>
    <property type="match status" value="1"/>
</dbReference>
<feature type="compositionally biased region" description="Basic and acidic residues" evidence="1">
    <location>
        <begin position="113"/>
        <end position="123"/>
    </location>
</feature>
<feature type="region of interest" description="Disordered" evidence="1">
    <location>
        <begin position="543"/>
        <end position="656"/>
    </location>
</feature>
<feature type="region of interest" description="Disordered" evidence="1">
    <location>
        <begin position="846"/>
        <end position="899"/>
    </location>
</feature>
<dbReference type="InterPro" id="IPR023214">
    <property type="entry name" value="HAD_sf"/>
</dbReference>
<feature type="transmembrane region" description="Helical" evidence="2">
    <location>
        <begin position="20"/>
        <end position="40"/>
    </location>
</feature>
<comment type="caution">
    <text evidence="3">The sequence shown here is derived from an EMBL/GenBank/DDBJ whole genome shotgun (WGS) entry which is preliminary data.</text>
</comment>
<evidence type="ECO:0000256" key="1">
    <source>
        <dbReference type="SAM" id="MobiDB-lite"/>
    </source>
</evidence>
<evidence type="ECO:0000313" key="3">
    <source>
        <dbReference type="EMBL" id="CAJ1969446.1"/>
    </source>
</evidence>
<name>A0AAD2GDE8_9STRA</name>
<dbReference type="Proteomes" id="UP001295423">
    <property type="component" value="Unassembled WGS sequence"/>
</dbReference>
<keyword evidence="2" id="KW-1133">Transmembrane helix</keyword>
<feature type="compositionally biased region" description="Low complexity" evidence="1">
    <location>
        <begin position="101"/>
        <end position="112"/>
    </location>
</feature>
<dbReference type="PANTHER" id="PTHR47858:SF2">
    <property type="entry name" value="HALOACID DEHALOGENASE-LIKE HYDROLASE (HAD) SUPERFAMILY PROTEIN"/>
    <property type="match status" value="1"/>
</dbReference>
<reference evidence="3" key="1">
    <citation type="submission" date="2023-08" db="EMBL/GenBank/DDBJ databases">
        <authorList>
            <person name="Audoor S."/>
            <person name="Bilcke G."/>
        </authorList>
    </citation>
    <scope>NUCLEOTIDE SEQUENCE</scope>
</reference>
<keyword evidence="4" id="KW-1185">Reference proteome</keyword>
<organism evidence="3 4">
    <name type="scientific">Cylindrotheca closterium</name>
    <dbReference type="NCBI Taxonomy" id="2856"/>
    <lineage>
        <taxon>Eukaryota</taxon>
        <taxon>Sar</taxon>
        <taxon>Stramenopiles</taxon>
        <taxon>Ochrophyta</taxon>
        <taxon>Bacillariophyta</taxon>
        <taxon>Bacillariophyceae</taxon>
        <taxon>Bacillariophycidae</taxon>
        <taxon>Bacillariales</taxon>
        <taxon>Bacillariaceae</taxon>
        <taxon>Cylindrotheca</taxon>
    </lineage>
</organism>
<evidence type="ECO:0000313" key="4">
    <source>
        <dbReference type="Proteomes" id="UP001295423"/>
    </source>
</evidence>
<dbReference type="Gene3D" id="3.40.50.1000">
    <property type="entry name" value="HAD superfamily/HAD-like"/>
    <property type="match status" value="1"/>
</dbReference>
<keyword evidence="2" id="KW-0812">Transmembrane</keyword>
<feature type="region of interest" description="Disordered" evidence="1">
    <location>
        <begin position="173"/>
        <end position="196"/>
    </location>
</feature>
<protein>
    <submittedName>
        <fullName evidence="3">Uncharacterized protein</fullName>
    </submittedName>
</protein>
<feature type="compositionally biased region" description="Basic and acidic residues" evidence="1">
    <location>
        <begin position="573"/>
        <end position="583"/>
    </location>
</feature>
<proteinExistence type="predicted"/>
<gene>
    <name evidence="3" type="ORF">CYCCA115_LOCUS23713</name>
</gene>
<sequence>MTEIPSSNSRQSMQGSITKCIFSVTMVAVTIQAISSFQIITPTLRKYPSAANTIQHHNRRGRQQQPFPSMLSLSSEKSEAEEQKAYDSLYEFLTKRSNQASAAAKAQQQQQQQDKERKIDRIRKWVTKSSSSSKMVQPLRVEDGSVMEDVEPELTTRLDKVWSAMPTLEDILSRRTRKKDKASIGGNDSNNNNDDDSWFEAEKQQIQAEYDSILQQMKQQIALERQQNPDSVPENSEAIAESVVAQELKRMLTSVKINRAKESLQDEEIRKKAELERRDFSQDNDAIAKKLLQEAADDWKRQEAIKANIDDFEQYDRQARLDSSNTNDSNSNIPQPGADLDVWALERLEDMLEKTAQEGSDVSISDILEENIETLQQRLAKASQKGTVEPQTMKEWQMYRAIATRLNARKDNSGMTNPLLNQAEADEQFIQAQLNRWREYIGKEQVIRERSGLSSGPKMPFDWNKSKQQKEQELAAKSRTQQQTQKTKNEMRRQVNLQAIQALEDLIQKSDPKRAENLQKQLDALKAELEPLDYLDVSTEDFAEVQGPVDLSGVFRSEPEDMETTIEPAFGASERESIDKMMSDQDYSIPAPSKTDLTSAEASKAPSFYDDADDDDEPKPAAPKTPFFQDMGDDEPKPEPPNSPFFASDDSAGGAYAQELGSMEEQKLNAMFRRAGARTKEEQDTIRAEWQSFQAFEKSSREASGLSNSDDDESRLEDAILKFNVSEVMTSDGDIDAAKVLASIGPRPTRRKKVVDESTPSAVDPSDISEAMYRSVSAVGGGRSKDDPSIRDKEKADFEEYMRKEEEMRQSLDSIDDDASKLASEDVPMYDESYAENALASMERPIFKRKKRIIDEQEYSDRGGALYSEDESLSDSDDDDDDEMQDDSSDNWIPNWLKKERKEGAGGKTSYFSGNKMDDVFDDDKYEHNLRQVAEYKQRRSGNKKQMGIDISDVLGRQESDDYADYTYDADYFRGRQGGWETASFEARKSNLLEYIELSVPELNNLLDHKESSFSNGASQYIPRINKPFSEFGAIFRLEGVMFDLTGIHDKVWAMVAQEFGFKVPQFEDVQRAAVARPDFSIRRIFCWSNEMMEVNKINDRFLSIFRETLNEWAAENGLKVENEPAAAPVEQSSKGSMALGEEVGASKAAPQQPMQQAPPMFTDERTKMMKMKESWEKTANHYNFAAPSNDQIAQCSFLSPDITIRNIFRWTSDQREIELIVSHYSQLLAGVEPVDRQQNTASAKASELGGGSILELQFSAWEKVAKQTSMQTPTPEEVLAASVLNDPAEVIAHGFGWTKDPARIEELATLYRDVFAQLVNEGFHNRSYQSNGAPVPIEKPIETAEPSSTGPSAEEILQSQIEAWNEVSREHGLLAPAHSQIELTMNMSAGDSVRRLLGWTHNFNNDQISAITASYEKALQKSSSKILEAYGLETEQVNTNDAIQHQTGSTDVGADEVFKAATDAWTKVADRMSFSAPSQEQVVFAMTVGPEEGIISGFGWASNMSDAAKIAADYREEIKLKRAQWHRAGMTTNAGPSSGASVDESTPLVKIIPGVEDWINSLRSVEMGCGVISHLEEDQVDILLEYAGLSSLLPKDKRVTKNQNYDRDSQQMLGSALRMERRPDHCVVFDSSPQANIATQEIDMRSVAMVGPYPRYELLSADTSAFSFGELTAMNIRRLFGERVYDQPMLDALPQAEPLKKTKVKTRFWDPED</sequence>
<feature type="compositionally biased region" description="Basic and acidic residues" evidence="1">
    <location>
        <begin position="464"/>
        <end position="476"/>
    </location>
</feature>
<feature type="region of interest" description="Disordered" evidence="1">
    <location>
        <begin position="101"/>
        <end position="137"/>
    </location>
</feature>
<keyword evidence="2" id="KW-0472">Membrane</keyword>
<dbReference type="InterPro" id="IPR036412">
    <property type="entry name" value="HAD-like_sf"/>
</dbReference>
<feature type="compositionally biased region" description="Acidic residues" evidence="1">
    <location>
        <begin position="868"/>
        <end position="889"/>
    </location>
</feature>
<dbReference type="EMBL" id="CAKOGP040002424">
    <property type="protein sequence ID" value="CAJ1969446.1"/>
    <property type="molecule type" value="Genomic_DNA"/>
</dbReference>
<accession>A0AAD2GDE8</accession>
<evidence type="ECO:0000256" key="2">
    <source>
        <dbReference type="SAM" id="Phobius"/>
    </source>
</evidence>
<feature type="region of interest" description="Disordered" evidence="1">
    <location>
        <begin position="748"/>
        <end position="770"/>
    </location>
</feature>
<feature type="region of interest" description="Disordered" evidence="1">
    <location>
        <begin position="55"/>
        <end position="78"/>
    </location>
</feature>